<evidence type="ECO:0000256" key="4">
    <source>
        <dbReference type="ARBA" id="ARBA00010617"/>
    </source>
</evidence>
<dbReference type="Proteomes" id="UP000008370">
    <property type="component" value="Unassembled WGS sequence"/>
</dbReference>
<reference evidence="15 16" key="1">
    <citation type="journal article" date="2012" name="BMC Genomics">
        <title>Comparative genomics of the white-rot fungi, Phanerochaete carnosa and P. chrysosporium, to elucidate the genetic basis of the distinct wood types they colonize.</title>
        <authorList>
            <person name="Suzuki H."/>
            <person name="MacDonald J."/>
            <person name="Syed K."/>
            <person name="Salamov A."/>
            <person name="Hori C."/>
            <person name="Aerts A."/>
            <person name="Henrissat B."/>
            <person name="Wiebenga A."/>
            <person name="vanKuyk P.A."/>
            <person name="Barry K."/>
            <person name="Lindquist E."/>
            <person name="LaButti K."/>
            <person name="Lapidus A."/>
            <person name="Lucas S."/>
            <person name="Coutinho P."/>
            <person name="Gong Y."/>
            <person name="Samejima M."/>
            <person name="Mahadevan R."/>
            <person name="Abou-Zaid M."/>
            <person name="de Vries R.P."/>
            <person name="Igarashi K."/>
            <person name="Yadav J.S."/>
            <person name="Grigoriev I.V."/>
            <person name="Master E.R."/>
        </authorList>
    </citation>
    <scope>NUCLEOTIDE SEQUENCE [LARGE SCALE GENOMIC DNA]</scope>
    <source>
        <strain evidence="15 16">HHB-10118-sp</strain>
    </source>
</reference>
<gene>
    <name evidence="15" type="ORF">PHACADRAFT_265797</name>
</gene>
<dbReference type="CDD" id="cd11065">
    <property type="entry name" value="CYP64-like"/>
    <property type="match status" value="1"/>
</dbReference>
<keyword evidence="6" id="KW-0812">Transmembrane</keyword>
<dbReference type="PRINTS" id="PR00463">
    <property type="entry name" value="EP450I"/>
</dbReference>
<comment type="similarity">
    <text evidence="4 14">Belongs to the cytochrome P450 family.</text>
</comment>
<name>K5VQW9_PHACS</name>
<proteinExistence type="inferred from homology"/>
<dbReference type="SUPFAM" id="SSF48264">
    <property type="entry name" value="Cytochrome P450"/>
    <property type="match status" value="1"/>
</dbReference>
<dbReference type="InterPro" id="IPR001128">
    <property type="entry name" value="Cyt_P450"/>
</dbReference>
<dbReference type="GO" id="GO:0005506">
    <property type="term" value="F:iron ion binding"/>
    <property type="evidence" value="ECO:0007669"/>
    <property type="project" value="InterPro"/>
</dbReference>
<comment type="pathway">
    <text evidence="3">Secondary metabolite biosynthesis.</text>
</comment>
<keyword evidence="8" id="KW-1133">Transmembrane helix</keyword>
<evidence type="ECO:0000256" key="5">
    <source>
        <dbReference type="ARBA" id="ARBA00022617"/>
    </source>
</evidence>
<dbReference type="InterPro" id="IPR002401">
    <property type="entry name" value="Cyt_P450_E_grp-I"/>
</dbReference>
<dbReference type="PRINTS" id="PR00385">
    <property type="entry name" value="P450"/>
</dbReference>
<evidence type="ECO:0000313" key="16">
    <source>
        <dbReference type="Proteomes" id="UP000008370"/>
    </source>
</evidence>
<comment type="cofactor">
    <cofactor evidence="1 13">
        <name>heme</name>
        <dbReference type="ChEBI" id="CHEBI:30413"/>
    </cofactor>
</comment>
<evidence type="ECO:0000256" key="12">
    <source>
        <dbReference type="ARBA" id="ARBA00023136"/>
    </source>
</evidence>
<dbReference type="HOGENOM" id="CLU_001570_2_0_1"/>
<dbReference type="GeneID" id="18919203"/>
<evidence type="ECO:0000256" key="7">
    <source>
        <dbReference type="ARBA" id="ARBA00022723"/>
    </source>
</evidence>
<keyword evidence="5 13" id="KW-0349">Heme</keyword>
<evidence type="ECO:0000256" key="10">
    <source>
        <dbReference type="ARBA" id="ARBA00023004"/>
    </source>
</evidence>
<dbReference type="GO" id="GO:0004497">
    <property type="term" value="F:monooxygenase activity"/>
    <property type="evidence" value="ECO:0007669"/>
    <property type="project" value="UniProtKB-KW"/>
</dbReference>
<keyword evidence="9 14" id="KW-0560">Oxidoreductase</keyword>
<dbReference type="OrthoDB" id="2789670at2759"/>
<keyword evidence="16" id="KW-1185">Reference proteome</keyword>
<organism evidence="15 16">
    <name type="scientific">Phanerochaete carnosa (strain HHB-10118-sp)</name>
    <name type="common">White-rot fungus</name>
    <name type="synonym">Peniophora carnosa</name>
    <dbReference type="NCBI Taxonomy" id="650164"/>
    <lineage>
        <taxon>Eukaryota</taxon>
        <taxon>Fungi</taxon>
        <taxon>Dikarya</taxon>
        <taxon>Basidiomycota</taxon>
        <taxon>Agaricomycotina</taxon>
        <taxon>Agaricomycetes</taxon>
        <taxon>Polyporales</taxon>
        <taxon>Phanerochaetaceae</taxon>
        <taxon>Phanerochaete</taxon>
    </lineage>
</organism>
<dbReference type="InParanoid" id="K5VQW9"/>
<dbReference type="GO" id="GO:0016020">
    <property type="term" value="C:membrane"/>
    <property type="evidence" value="ECO:0007669"/>
    <property type="project" value="UniProtKB-SubCell"/>
</dbReference>
<evidence type="ECO:0000256" key="14">
    <source>
        <dbReference type="RuleBase" id="RU000461"/>
    </source>
</evidence>
<comment type="subcellular location">
    <subcellularLocation>
        <location evidence="2">Membrane</location>
        <topology evidence="2">Single-pass membrane protein</topology>
    </subcellularLocation>
</comment>
<evidence type="ECO:0000256" key="1">
    <source>
        <dbReference type="ARBA" id="ARBA00001971"/>
    </source>
</evidence>
<accession>K5VQW9</accession>
<keyword evidence="11 14" id="KW-0503">Monooxygenase</keyword>
<dbReference type="RefSeq" id="XP_007402308.1">
    <property type="nucleotide sequence ID" value="XM_007402246.1"/>
</dbReference>
<dbReference type="InterPro" id="IPR036396">
    <property type="entry name" value="Cyt_P450_sf"/>
</dbReference>
<feature type="binding site" description="axial binding residue" evidence="13">
    <location>
        <position position="328"/>
    </location>
    <ligand>
        <name>heme</name>
        <dbReference type="ChEBI" id="CHEBI:30413"/>
    </ligand>
    <ligandPart>
        <name>Fe</name>
        <dbReference type="ChEBI" id="CHEBI:18248"/>
    </ligandPart>
</feature>
<protein>
    <recommendedName>
        <fullName evidence="17">Cytochrome P450</fullName>
    </recommendedName>
</protein>
<evidence type="ECO:0000256" key="2">
    <source>
        <dbReference type="ARBA" id="ARBA00004167"/>
    </source>
</evidence>
<dbReference type="AlphaFoldDB" id="K5VQW9"/>
<evidence type="ECO:0000256" key="9">
    <source>
        <dbReference type="ARBA" id="ARBA00023002"/>
    </source>
</evidence>
<dbReference type="Pfam" id="PF00067">
    <property type="entry name" value="p450"/>
    <property type="match status" value="1"/>
</dbReference>
<dbReference type="InterPro" id="IPR017972">
    <property type="entry name" value="Cyt_P450_CS"/>
</dbReference>
<dbReference type="GO" id="GO:0016705">
    <property type="term" value="F:oxidoreductase activity, acting on paired donors, with incorporation or reduction of molecular oxygen"/>
    <property type="evidence" value="ECO:0007669"/>
    <property type="project" value="InterPro"/>
</dbReference>
<evidence type="ECO:0000256" key="6">
    <source>
        <dbReference type="ARBA" id="ARBA00022692"/>
    </source>
</evidence>
<evidence type="ECO:0000256" key="11">
    <source>
        <dbReference type="ARBA" id="ARBA00023033"/>
    </source>
</evidence>
<dbReference type="PANTHER" id="PTHR46300:SF7">
    <property type="entry name" value="P450, PUTATIVE (EUROFUNG)-RELATED"/>
    <property type="match status" value="1"/>
</dbReference>
<dbReference type="Gene3D" id="1.10.630.10">
    <property type="entry name" value="Cytochrome P450"/>
    <property type="match status" value="1"/>
</dbReference>
<keyword evidence="12" id="KW-0472">Membrane</keyword>
<dbReference type="InterPro" id="IPR050364">
    <property type="entry name" value="Cytochrome_P450_fung"/>
</dbReference>
<dbReference type="EMBL" id="JH930534">
    <property type="protein sequence ID" value="EKM49140.1"/>
    <property type="molecule type" value="Genomic_DNA"/>
</dbReference>
<keyword evidence="10 13" id="KW-0408">Iron</keyword>
<dbReference type="PROSITE" id="PS00086">
    <property type="entry name" value="CYTOCHROME_P450"/>
    <property type="match status" value="1"/>
</dbReference>
<evidence type="ECO:0008006" key="17">
    <source>
        <dbReference type="Google" id="ProtNLM"/>
    </source>
</evidence>
<keyword evidence="7 13" id="KW-0479">Metal-binding</keyword>
<dbReference type="KEGG" id="pco:PHACADRAFT_265797"/>
<evidence type="ECO:0000256" key="13">
    <source>
        <dbReference type="PIRSR" id="PIRSR602401-1"/>
    </source>
</evidence>
<evidence type="ECO:0000313" key="15">
    <source>
        <dbReference type="EMBL" id="EKM49140.1"/>
    </source>
</evidence>
<dbReference type="PANTHER" id="PTHR46300">
    <property type="entry name" value="P450, PUTATIVE (EUROFUNG)-RELATED-RELATED"/>
    <property type="match status" value="1"/>
</dbReference>
<sequence>MGLMGYGNSWRAHRRLFHQYFRSTIVFTYHPSSTKAVREMIRRLRDTPDHFMRHIRFMAGSNILRIVYGMEVESEDDPNLALVEEGIKIVSRIANAGAYLVDSFPIMQHIPAWFPGAQFKRDGARWKPIVEEMFTRPYKELKASFDNGDPKPCVLTSMLYNISQDEEDPNRSMLEDVVINTSGTTYIAASDTTTSTLHTFVLAMSMHPELQKRAQEELGDIVGQDRLPEMGDRDALPFITAIVKECLRWRPALPLASPHRSVTDDEYEGFYIPAGSLVIGNAWAILHDKERYPDPDTFNPSRFINREGRLRKDVPDPTEAFGWGRRICPGRYFFLDLAWLAAANILAVFSIEKPIDELGNVVEPSGEYTTGLFSFPVPFKATFKVRSNVGVLV</sequence>
<evidence type="ECO:0000256" key="3">
    <source>
        <dbReference type="ARBA" id="ARBA00005179"/>
    </source>
</evidence>
<dbReference type="GO" id="GO:0020037">
    <property type="term" value="F:heme binding"/>
    <property type="evidence" value="ECO:0007669"/>
    <property type="project" value="InterPro"/>
</dbReference>
<evidence type="ECO:0000256" key="8">
    <source>
        <dbReference type="ARBA" id="ARBA00022989"/>
    </source>
</evidence>